<evidence type="ECO:0000256" key="12">
    <source>
        <dbReference type="ARBA" id="ARBA00065312"/>
    </source>
</evidence>
<dbReference type="PANTHER" id="PTHR10574">
    <property type="entry name" value="NETRIN/LAMININ-RELATED"/>
    <property type="match status" value="1"/>
</dbReference>
<evidence type="ECO:0000256" key="13">
    <source>
        <dbReference type="ARBA" id="ARBA00071083"/>
    </source>
</evidence>
<evidence type="ECO:0000256" key="17">
    <source>
        <dbReference type="ARBA" id="ARBA00076958"/>
    </source>
</evidence>
<dbReference type="SUPFAM" id="SSF57196">
    <property type="entry name" value="EGF/Laminin"/>
    <property type="match status" value="13"/>
</dbReference>
<dbReference type="SUPFAM" id="SSF58104">
    <property type="entry name" value="Methyl-accepting chemotaxis protein (MCP) signaling domain"/>
    <property type="match status" value="1"/>
</dbReference>
<evidence type="ECO:0000256" key="19">
    <source>
        <dbReference type="ARBA" id="ARBA00083431"/>
    </source>
</evidence>
<dbReference type="GO" id="GO:0005737">
    <property type="term" value="C:cytoplasm"/>
    <property type="evidence" value="ECO:0007669"/>
    <property type="project" value="UniProtKB-ARBA"/>
</dbReference>
<evidence type="ECO:0000256" key="5">
    <source>
        <dbReference type="ARBA" id="ARBA00022737"/>
    </source>
</evidence>
<dbReference type="Ensembl" id="ENSPFOT00000008242.1">
    <property type="protein sequence ID" value="ENSPFOP00000008230.1"/>
    <property type="gene ID" value="ENSPFOG00000008091.1"/>
</dbReference>
<keyword evidence="9 21" id="KW-1015">Disulfide bond</keyword>
<feature type="disulfide bond" evidence="21">
    <location>
        <begin position="895"/>
        <end position="912"/>
    </location>
</feature>
<feature type="disulfide bond" evidence="21">
    <location>
        <begin position="847"/>
        <end position="864"/>
    </location>
</feature>
<dbReference type="GO" id="GO:0005606">
    <property type="term" value="C:laminin-1 complex"/>
    <property type="evidence" value="ECO:0007669"/>
    <property type="project" value="UniProtKB-ARBA"/>
</dbReference>
<proteinExistence type="predicted"/>
<feature type="domain" description="Laminin EGF-like" evidence="25">
    <location>
        <begin position="893"/>
        <end position="938"/>
    </location>
</feature>
<feature type="disulfide bond" evidence="21">
    <location>
        <begin position="482"/>
        <end position="496"/>
    </location>
</feature>
<feature type="disulfide bond" evidence="21">
    <location>
        <begin position="1155"/>
        <end position="1167"/>
    </location>
</feature>
<dbReference type="Gene3D" id="2.10.25.10">
    <property type="entry name" value="Laminin"/>
    <property type="match status" value="11"/>
</dbReference>
<dbReference type="InterPro" id="IPR050440">
    <property type="entry name" value="Laminin/Netrin_ECM"/>
</dbReference>
<dbReference type="InterPro" id="IPR013015">
    <property type="entry name" value="Laminin_IV_B"/>
</dbReference>
<feature type="domain" description="Laminin EGF-like" evidence="25">
    <location>
        <begin position="398"/>
        <end position="449"/>
    </location>
</feature>
<evidence type="ECO:0000256" key="6">
    <source>
        <dbReference type="ARBA" id="ARBA00022869"/>
    </source>
</evidence>
<dbReference type="STRING" id="48698.ENSPFOP00000008230"/>
<feature type="disulfide bond" evidence="21">
    <location>
        <begin position="1127"/>
        <end position="1136"/>
    </location>
</feature>
<dbReference type="FunFam" id="2.10.25.10:FF:000130">
    <property type="entry name" value="Laminin subunit beta 1"/>
    <property type="match status" value="1"/>
</dbReference>
<feature type="disulfide bond" evidence="21">
    <location>
        <begin position="1070"/>
        <end position="1079"/>
    </location>
</feature>
<sequence length="1816" mass="201158">RCLNMILIFVLVCLPAVKPQDLQDQCPGGSCHPQLGDLMVGRGTQLSASSTCGVDGPQNYCIVGYLEGEKKCFTCDSRLPFSPQSNPQSHRIENVVTTFDSDRRLKWWQSENGVHQVSIQLDLETVFQFSHLVLTFKSFRPAAMLVERSKDFGRSWKVFRYFADDCSLHFPSVPAEPASFIDDVVCDSRYSGPEPSTGGEVVLKALDPVFEIDDPYAPNIQELITLTNIRVNFTRLFTLGDTLLARRRRNPQEKYYYSLYSMVVQGSCFCNGHASRCVPVDGGRGDVFTQPGMVHGRCVCEHSTAGENCERCQPFHNDSPWKPGGQTTPNICRRCNCHGHSDSCHFDAARYEETGGVSGGVCDDCRHDRTGPQCERCRPLMYQDPQRALEDPHACIPCDCDPAGSHSGGLCDASSGRCFCKENVEGQRCDRCKHGFFDLRSDNPAGCEVCRCHGLGSVEPCDPLTGSCRCEPMATGPLCDHCVAGFWGLGNSVFKCSPCDCDVGGASSNMCSPEDGQCSCLPNMVGRRCSDPAPGYFLPSLIYFLYEAELAAQLTGGSPNLSDPLNLAAVQSWVQIPANISLCGCLSCVFSVLTCLQRPCKVNPGLLPPCEQYFRRQGYHFQLSNGKVILIRRPRHLARRRRRVLQQNTSPPNQGPLQILPHQGSPEQSGTGLGLVRVTEGAGLRFTVDNLPTSMEYQLVIRYESESDSDWVARVNVITLSPGDGGCSDDPPTGSLTLILPRSSRLGILDSRVCLNARGRYSVEIFFDRQQRSDNAPLLVDSMGLVQSFYSVQEDFCSQSDFDSFSHSRCVGLDVYLGSQESLPKICEGLIKSLSARIHNGAVACRCDVIGSLGSRCSMLGGSCECKPSVIGRCCDACAPLTFGFGPEGCKRCECDSQGSLSEACDLSGGQCACRPRVSGRRCDRCESGFWGFPLCQPCDCNGLSETCDGQTGECVDCREHSSGRHCDRCVEGYYGNPVSRQPCQPCLCPDILSSGRFFASSCRYNPQSVSVSCSCREGHAGERCDRCSPGFYGDLRLPGAACRACSCNNNIDPDDSDACDGTTGECLRCLHYTTGPQCQFCKPGYYGNALQHNCKECSCDRRGTKATLCPLEIPCFCDRRTGQCPCRTGVVGDLCDECEDGFWNLDGTSGCQPCSCDPANSVSNVCDKVSGQCPCRPEFGGRQCDKCGENHFGNPDLQCFSCDCNLEGTQRPSCDPETGECICRTGVSGILCDACAPGYSSEFPACEKCHECMVLWTENITDVQRAAQRMRTFIPLHGNTQHPTHSQYWQRMLEMHSRLDSVGNMTGFSLPKMEKVEKLYMKIRKLKDAVDTNIILIDPSVLLNNEINNINVEFQKMLKNLKDKLTKDPNKKETQPVEEMLQEIQKLHKTFMSDEKRVRNSIKAVEDSMDTRQETKRKLSMCSGRADLATLEKKVKELNVRQLNQKICGRPDPDDCSGCPEGQICDGAVPDAQKASEMAEKVKEQLIKFPSNLDESKKKISDVQQVAQDAKDQAQDLQRQLSATTESLEREKNQTRELLQRVKQYLMDEMVPPGDIEKMANAVLRIQLPRSPAEIQSMINEISNLLNDATKFQEDLKKLQDEAKTAQELLQKATEAKEQTTNIDVKDIVSDIIAADAAQSKANDDLEVANKDRDDAEDLIQEAGNKLNRIEDKLMNQPVGLLEEIEALKNKTEQNREMAKEARETAESALTNVSNDAQELQEVEEQFELLKQKHLNKTLEDEAADRLQEILKETEDMQRQMEDRLQQIEDLEQKIQLLIQTKEEKVVEVVELLQTVESLQKEIASKAEYYTTCSS</sequence>
<evidence type="ECO:0000256" key="24">
    <source>
        <dbReference type="SAM" id="SignalP"/>
    </source>
</evidence>
<dbReference type="Pfam" id="PF00053">
    <property type="entry name" value="EGF_laminin"/>
    <property type="match status" value="12"/>
</dbReference>
<evidence type="ECO:0000256" key="21">
    <source>
        <dbReference type="PROSITE-ProRule" id="PRU00460"/>
    </source>
</evidence>
<reference evidence="28" key="3">
    <citation type="submission" date="2025-09" db="UniProtKB">
        <authorList>
            <consortium name="Ensembl"/>
        </authorList>
    </citation>
    <scope>IDENTIFICATION</scope>
</reference>
<dbReference type="eggNOG" id="KOG0994">
    <property type="taxonomic scope" value="Eukaryota"/>
</dbReference>
<dbReference type="InterPro" id="IPR056860">
    <property type="entry name" value="LAMB4_dom"/>
</dbReference>
<evidence type="ECO:0000256" key="9">
    <source>
        <dbReference type="ARBA" id="ARBA00023157"/>
    </source>
</evidence>
<feature type="signal peptide" evidence="24">
    <location>
        <begin position="1"/>
        <end position="19"/>
    </location>
</feature>
<dbReference type="FunFam" id="2.10.25.10:FF:000135">
    <property type="entry name" value="Laminin subunit beta 4"/>
    <property type="match status" value="1"/>
</dbReference>
<keyword evidence="10" id="KW-0325">Glycoprotein</keyword>
<comment type="subunit">
    <text evidence="12">Laminin is a complex glycoprotein, consisting of three different polypeptide chains (alpha, beta, gamma), which are bound to each other by disulfide bonds into a cross-shaped molecule comprising one long and three short arms with globules at each end. Beta-1 is a subunit of laminin-1 (laminin-111 or EHS laminin), laminin-2 (laminin-211 or merosin), laminin-6 (laminin-311 or K-laminin), laminin-8 (laminin-411), laminin-10 (laminin-511) and laminin-12 (laminin-213). Interacts with ITGB1.</text>
</comment>
<comment type="caution">
    <text evidence="21">Lacks conserved residue(s) required for the propagation of feature annotation.</text>
</comment>
<keyword evidence="2" id="KW-0964">Secreted</keyword>
<feature type="domain" description="Laminin N-terminal" evidence="27">
    <location>
        <begin position="27"/>
        <end position="267"/>
    </location>
</feature>
<dbReference type="FunFam" id="2.10.25.10:FF:000105">
    <property type="entry name" value="laminin subunit gamma-1"/>
    <property type="match status" value="1"/>
</dbReference>
<feature type="disulfide bond" evidence="21">
    <location>
        <begin position="914"/>
        <end position="923"/>
    </location>
</feature>
<feature type="disulfide bond" evidence="21">
    <location>
        <begin position="893"/>
        <end position="905"/>
    </location>
</feature>
<dbReference type="OMA" id="RRCSCHP"/>
<feature type="disulfide bond" evidence="21">
    <location>
        <begin position="866"/>
        <end position="875"/>
    </location>
</feature>
<accession>A0A087XR27</accession>
<organism evidence="28 29">
    <name type="scientific">Poecilia formosa</name>
    <name type="common">Amazon molly</name>
    <name type="synonym">Limia formosa</name>
    <dbReference type="NCBI Taxonomy" id="48698"/>
    <lineage>
        <taxon>Eukaryota</taxon>
        <taxon>Metazoa</taxon>
        <taxon>Chordata</taxon>
        <taxon>Craniata</taxon>
        <taxon>Vertebrata</taxon>
        <taxon>Euteleostomi</taxon>
        <taxon>Actinopterygii</taxon>
        <taxon>Neopterygii</taxon>
        <taxon>Teleostei</taxon>
        <taxon>Neoteleostei</taxon>
        <taxon>Acanthomorphata</taxon>
        <taxon>Ovalentaria</taxon>
        <taxon>Atherinomorphae</taxon>
        <taxon>Cyprinodontiformes</taxon>
        <taxon>Poeciliidae</taxon>
        <taxon>Poeciliinae</taxon>
        <taxon>Poecilia</taxon>
    </lineage>
</organism>
<dbReference type="PROSITE" id="PS01248">
    <property type="entry name" value="EGF_LAM_1"/>
    <property type="match status" value="5"/>
</dbReference>
<evidence type="ECO:0000313" key="29">
    <source>
        <dbReference type="Proteomes" id="UP000028760"/>
    </source>
</evidence>
<evidence type="ECO:0000256" key="4">
    <source>
        <dbReference type="ARBA" id="ARBA00022729"/>
    </source>
</evidence>
<evidence type="ECO:0000256" key="8">
    <source>
        <dbReference type="ARBA" id="ARBA00023054"/>
    </source>
</evidence>
<dbReference type="PROSITE" id="PS50027">
    <property type="entry name" value="EGF_LAM_2"/>
    <property type="match status" value="9"/>
</dbReference>
<dbReference type="InterPro" id="IPR008211">
    <property type="entry name" value="Laminin_N"/>
</dbReference>
<dbReference type="GeneTree" id="ENSGT00940000165244"/>
<feature type="disulfide bond" evidence="21">
    <location>
        <begin position="1176"/>
        <end position="1185"/>
    </location>
</feature>
<dbReference type="CDD" id="cd00176">
    <property type="entry name" value="SPEC"/>
    <property type="match status" value="1"/>
</dbReference>
<evidence type="ECO:0000256" key="11">
    <source>
        <dbReference type="ARBA" id="ARBA00023292"/>
    </source>
</evidence>
<dbReference type="PANTHER" id="PTHR10574:SF279">
    <property type="entry name" value="LAMININ SUBUNIT BETA 4"/>
    <property type="match status" value="1"/>
</dbReference>
<protein>
    <recommendedName>
        <fullName evidence="13">Laminin subunit beta-1</fullName>
    </recommendedName>
    <alternativeName>
        <fullName evidence="16">Laminin B1 chain</fullName>
    </alternativeName>
    <alternativeName>
        <fullName evidence="14">Laminin-1 subunit beta</fullName>
    </alternativeName>
    <alternativeName>
        <fullName evidence="18">Laminin-10 subunit beta</fullName>
    </alternativeName>
    <alternativeName>
        <fullName evidence="15">Laminin-12 subunit beta</fullName>
    </alternativeName>
    <alternativeName>
        <fullName evidence="19">Laminin-2 subunit beta</fullName>
    </alternativeName>
    <alternativeName>
        <fullName evidence="17">Laminin-6 subunit beta</fullName>
    </alternativeName>
    <alternativeName>
        <fullName evidence="20">Laminin-8 subunit beta</fullName>
    </alternativeName>
</protein>
<dbReference type="Pfam" id="PF23219">
    <property type="entry name" value="LAMB1"/>
    <property type="match status" value="1"/>
</dbReference>
<evidence type="ECO:0000256" key="23">
    <source>
        <dbReference type="SAM" id="MobiDB-lite"/>
    </source>
</evidence>
<dbReference type="GO" id="GO:0007155">
    <property type="term" value="P:cell adhesion"/>
    <property type="evidence" value="ECO:0007669"/>
    <property type="project" value="UniProtKB-KW"/>
</dbReference>
<feature type="disulfide bond" evidence="21">
    <location>
        <begin position="1205"/>
        <end position="1222"/>
    </location>
</feature>
<evidence type="ECO:0000256" key="10">
    <source>
        <dbReference type="ARBA" id="ARBA00023180"/>
    </source>
</evidence>
<reference evidence="28" key="2">
    <citation type="submission" date="2025-08" db="UniProtKB">
        <authorList>
            <consortium name="Ensembl"/>
        </authorList>
    </citation>
    <scope>IDENTIFICATION</scope>
</reference>
<evidence type="ECO:0000256" key="18">
    <source>
        <dbReference type="ARBA" id="ARBA00082919"/>
    </source>
</evidence>
<feature type="domain" description="Laminin IV type B" evidence="26">
    <location>
        <begin position="538"/>
        <end position="839"/>
    </location>
</feature>
<dbReference type="FunFam" id="2.10.25.10:FF:000138">
    <property type="entry name" value="Laminin subunit beta 1"/>
    <property type="match status" value="1"/>
</dbReference>
<dbReference type="InterPro" id="IPR000742">
    <property type="entry name" value="EGF"/>
</dbReference>
<dbReference type="SMART" id="SM00136">
    <property type="entry name" value="LamNT"/>
    <property type="match status" value="1"/>
</dbReference>
<dbReference type="InterPro" id="IPR002049">
    <property type="entry name" value="LE_dom"/>
</dbReference>
<feature type="disulfide bond" evidence="21">
    <location>
        <begin position="1224"/>
        <end position="1233"/>
    </location>
</feature>
<feature type="disulfide bond" evidence="21">
    <location>
        <begin position="1203"/>
        <end position="1215"/>
    </location>
</feature>
<name>A0A087XR27_POEFO</name>
<evidence type="ECO:0000256" key="2">
    <source>
        <dbReference type="ARBA" id="ARBA00022525"/>
    </source>
</evidence>
<dbReference type="Gene3D" id="2.60.120.260">
    <property type="entry name" value="Galactose-binding domain-like"/>
    <property type="match status" value="1"/>
</dbReference>
<dbReference type="GO" id="GO:0005201">
    <property type="term" value="F:extracellular matrix structural constituent"/>
    <property type="evidence" value="ECO:0007669"/>
    <property type="project" value="TreeGrafter"/>
</dbReference>
<dbReference type="GO" id="GO:0009888">
    <property type="term" value="P:tissue development"/>
    <property type="evidence" value="ECO:0007669"/>
    <property type="project" value="TreeGrafter"/>
</dbReference>
<feature type="domain" description="Laminin EGF-like" evidence="25">
    <location>
        <begin position="845"/>
        <end position="892"/>
    </location>
</feature>
<feature type="compositionally biased region" description="Polar residues" evidence="23">
    <location>
        <begin position="646"/>
        <end position="656"/>
    </location>
</feature>
<dbReference type="InterPro" id="IPR056863">
    <property type="entry name" value="LMN_ATRN_NET-like_EGF"/>
</dbReference>
<dbReference type="CDD" id="cd00055">
    <property type="entry name" value="EGF_Lam"/>
    <property type="match status" value="13"/>
</dbReference>
<dbReference type="EMBL" id="AYCK01015019">
    <property type="status" value="NOT_ANNOTATED_CDS"/>
    <property type="molecule type" value="Genomic_DNA"/>
</dbReference>
<feature type="domain" description="Laminin EGF-like" evidence="25">
    <location>
        <begin position="1155"/>
        <end position="1202"/>
    </location>
</feature>
<feature type="disulfide bond" evidence="21">
    <location>
        <begin position="420"/>
        <end position="429"/>
    </location>
</feature>
<evidence type="ECO:0000256" key="22">
    <source>
        <dbReference type="SAM" id="Coils"/>
    </source>
</evidence>
<feature type="domain" description="Laminin EGF-like" evidence="25">
    <location>
        <begin position="450"/>
        <end position="498"/>
    </location>
</feature>
<evidence type="ECO:0000256" key="3">
    <source>
        <dbReference type="ARBA" id="ARBA00022530"/>
    </source>
</evidence>
<evidence type="ECO:0000259" key="26">
    <source>
        <dbReference type="PROSITE" id="PS51116"/>
    </source>
</evidence>
<dbReference type="FunFam" id="2.10.25.10:FF:000084">
    <property type="entry name" value="Laminin subunit alpha 3"/>
    <property type="match status" value="1"/>
</dbReference>
<feature type="domain" description="Laminin EGF-like" evidence="25">
    <location>
        <begin position="1046"/>
        <end position="1097"/>
    </location>
</feature>
<keyword evidence="4 24" id="KW-0732">Signal</keyword>
<comment type="subcellular location">
    <subcellularLocation>
        <location evidence="1">Secreted</location>
        <location evidence="1">Extracellular space</location>
        <location evidence="1">Extracellular matrix</location>
        <location evidence="1">Basement membrane</location>
    </subcellularLocation>
</comment>
<dbReference type="FunFam" id="2.10.25.10:FF:000011">
    <property type="entry name" value="Cadherin EGF LAG seven-pass G-type receptor"/>
    <property type="match status" value="2"/>
</dbReference>
<feature type="region of interest" description="Disordered" evidence="23">
    <location>
        <begin position="646"/>
        <end position="671"/>
    </location>
</feature>
<dbReference type="Pfam" id="PF24999">
    <property type="entry name" value="LAMB4"/>
    <property type="match status" value="1"/>
</dbReference>
<evidence type="ECO:0000313" key="28">
    <source>
        <dbReference type="Ensembl" id="ENSPFOP00000008230.1"/>
    </source>
</evidence>
<dbReference type="PROSITE" id="PS51116">
    <property type="entry name" value="LAMININ_IVB"/>
    <property type="match status" value="1"/>
</dbReference>
<evidence type="ECO:0000259" key="25">
    <source>
        <dbReference type="PROSITE" id="PS50027"/>
    </source>
</evidence>
<dbReference type="InterPro" id="IPR018159">
    <property type="entry name" value="Spectrin/alpha-actinin"/>
</dbReference>
<evidence type="ECO:0000256" key="20">
    <source>
        <dbReference type="ARBA" id="ARBA00083813"/>
    </source>
</evidence>
<evidence type="ECO:0000259" key="27">
    <source>
        <dbReference type="PROSITE" id="PS51117"/>
    </source>
</evidence>
<dbReference type="Pfam" id="PF24973">
    <property type="entry name" value="EGF_LMN_ATRN"/>
    <property type="match status" value="1"/>
</dbReference>
<keyword evidence="29" id="KW-1185">Reference proteome</keyword>
<dbReference type="FunFam" id="2.60.120.260:FF:000010">
    <property type="entry name" value="Laminin subunit beta 1"/>
    <property type="match status" value="1"/>
</dbReference>
<keyword evidence="6" id="KW-0084">Basement membrane</keyword>
<keyword evidence="7" id="KW-0130">Cell adhesion</keyword>
<keyword evidence="3" id="KW-0272">Extracellular matrix</keyword>
<dbReference type="Pfam" id="PF21199">
    <property type="entry name" value="LAMININ_IV_B"/>
    <property type="match status" value="1"/>
</dbReference>
<dbReference type="SMART" id="SM00181">
    <property type="entry name" value="EGF"/>
    <property type="match status" value="9"/>
</dbReference>
<dbReference type="FunFam" id="2.10.25.10:FF:000065">
    <property type="entry name" value="Laminin subunit beta 1"/>
    <property type="match status" value="1"/>
</dbReference>
<dbReference type="SMART" id="SM00180">
    <property type="entry name" value="EGF_Lam"/>
    <property type="match status" value="13"/>
</dbReference>
<reference evidence="29" key="1">
    <citation type="submission" date="2013-10" db="EMBL/GenBank/DDBJ databases">
        <authorList>
            <person name="Schartl M."/>
            <person name="Warren W."/>
        </authorList>
    </citation>
    <scope>NUCLEOTIDE SEQUENCE [LARGE SCALE GENOMIC DNA]</scope>
    <source>
        <strain evidence="29">female</strain>
    </source>
</reference>
<dbReference type="FunFam" id="2.10.25.10:FF:000083">
    <property type="entry name" value="Laminin subunit alpha"/>
    <property type="match status" value="1"/>
</dbReference>
<feature type="disulfide bond" evidence="21">
    <location>
        <begin position="958"/>
        <end position="967"/>
    </location>
</feature>
<feature type="domain" description="Laminin EGF-like" evidence="25">
    <location>
        <begin position="939"/>
        <end position="986"/>
    </location>
</feature>
<feature type="disulfide bond" evidence="21">
    <location>
        <begin position="845"/>
        <end position="857"/>
    </location>
</feature>
<evidence type="ECO:0000256" key="15">
    <source>
        <dbReference type="ARBA" id="ARBA00075415"/>
    </source>
</evidence>
<dbReference type="Pfam" id="PF00055">
    <property type="entry name" value="Laminin_N"/>
    <property type="match status" value="1"/>
</dbReference>
<dbReference type="InterPro" id="IPR056558">
    <property type="entry name" value="LAMB1-4_helical"/>
</dbReference>
<evidence type="ECO:0000256" key="1">
    <source>
        <dbReference type="ARBA" id="ARBA00004302"/>
    </source>
</evidence>
<feature type="domain" description="Laminin EGF-like" evidence="25">
    <location>
        <begin position="1098"/>
        <end position="1154"/>
    </location>
</feature>
<keyword evidence="5" id="KW-0677">Repeat</keyword>
<evidence type="ECO:0000256" key="16">
    <source>
        <dbReference type="ARBA" id="ARBA00076920"/>
    </source>
</evidence>
<dbReference type="PRINTS" id="PR00011">
    <property type="entry name" value="EGFLAMININ"/>
</dbReference>
<dbReference type="GO" id="GO:0009887">
    <property type="term" value="P:animal organ morphogenesis"/>
    <property type="evidence" value="ECO:0007669"/>
    <property type="project" value="TreeGrafter"/>
</dbReference>
<evidence type="ECO:0000256" key="14">
    <source>
        <dbReference type="ARBA" id="ARBA00075282"/>
    </source>
</evidence>
<keyword evidence="8 22" id="KW-0175">Coiled coil</keyword>
<dbReference type="GO" id="GO:0007411">
    <property type="term" value="P:axon guidance"/>
    <property type="evidence" value="ECO:0007669"/>
    <property type="project" value="TreeGrafter"/>
</dbReference>
<feature type="chain" id="PRO_5001833362" description="Laminin subunit beta-1" evidence="24">
    <location>
        <begin position="20"/>
        <end position="1816"/>
    </location>
</feature>
<evidence type="ECO:0000256" key="7">
    <source>
        <dbReference type="ARBA" id="ARBA00022889"/>
    </source>
</evidence>
<feature type="coiled-coil region" evidence="22">
    <location>
        <begin position="1494"/>
        <end position="1549"/>
    </location>
</feature>
<feature type="disulfide bond" evidence="21">
    <location>
        <begin position="1157"/>
        <end position="1174"/>
    </location>
</feature>
<feature type="disulfide bond" evidence="21">
    <location>
        <begin position="970"/>
        <end position="984"/>
    </location>
</feature>
<dbReference type="PROSITE" id="PS51117">
    <property type="entry name" value="LAMININ_NTER"/>
    <property type="match status" value="1"/>
</dbReference>
<dbReference type="FunFam" id="2.10.25.10:FF:000188">
    <property type="entry name" value="Laminin subunit gamma 2"/>
    <property type="match status" value="1"/>
</dbReference>
<feature type="coiled-coil region" evidence="22">
    <location>
        <begin position="1576"/>
        <end position="1803"/>
    </location>
</feature>
<dbReference type="Proteomes" id="UP000028760">
    <property type="component" value="Unassembled WGS sequence"/>
</dbReference>
<feature type="disulfide bond" evidence="21">
    <location>
        <begin position="470"/>
        <end position="479"/>
    </location>
</feature>
<dbReference type="GO" id="GO:0043259">
    <property type="term" value="C:laminin-10 complex"/>
    <property type="evidence" value="ECO:0007669"/>
    <property type="project" value="UniProtKB-ARBA"/>
</dbReference>
<feature type="domain" description="Laminin EGF-like" evidence="25">
    <location>
        <begin position="1203"/>
        <end position="1249"/>
    </location>
</feature>
<dbReference type="Gene3D" id="2.170.300.10">
    <property type="entry name" value="Tie2 ligand-binding domain superfamily"/>
    <property type="match status" value="1"/>
</dbReference>
<keyword evidence="11 21" id="KW-0424">Laminin EGF-like domain</keyword>
<dbReference type="FunFam" id="2.170.300.10:FF:000001">
    <property type="entry name" value="Laminin subunit beta-1"/>
    <property type="match status" value="1"/>
</dbReference>